<dbReference type="GeneID" id="19270754"/>
<dbReference type="OrthoDB" id="5135333at2759"/>
<proteinExistence type="predicted"/>
<feature type="domain" description="Heterokaryon incompatibility" evidence="1">
    <location>
        <begin position="214"/>
        <end position="367"/>
    </location>
</feature>
<gene>
    <name evidence="2" type="ORF">PFICI_05741</name>
</gene>
<dbReference type="Proteomes" id="UP000030651">
    <property type="component" value="Unassembled WGS sequence"/>
</dbReference>
<dbReference type="PANTHER" id="PTHR33112:SF16">
    <property type="entry name" value="HETEROKARYON INCOMPATIBILITY DOMAIN-CONTAINING PROTEIN"/>
    <property type="match status" value="1"/>
</dbReference>
<dbReference type="RefSeq" id="XP_007832513.1">
    <property type="nucleotide sequence ID" value="XM_007834322.1"/>
</dbReference>
<evidence type="ECO:0000313" key="3">
    <source>
        <dbReference type="Proteomes" id="UP000030651"/>
    </source>
</evidence>
<protein>
    <recommendedName>
        <fullName evidence="1">Heterokaryon incompatibility domain-containing protein</fullName>
    </recommendedName>
</protein>
<dbReference type="STRING" id="1229662.W3XCS8"/>
<sequence length="367" mass="40501">MVELDQPCQICAGVDLYSLFTGPRYIQELGTLKDIKSNARCPLCRLVKHALYENATAPLRGSPWFHPKEIDDRKMKCVLLPRRQDYNEETGYGNPRTGDLVATQIKISLRRTPDYSDEDALSIYEGSVKAGFQLLSPGSVDPARPLANGFQVTTMQRNIELLSQWLSTCRNTHNNTCQGGSFSAVFSPAGISKIRLINVQSRTISEYNIAEAEYAALSYVWGENKEARMKLVSELPPGLGSSGATAVSLPSEIPKVVEDALRICSALSIVHLWVDLYCIDQNDAQQKAAEINAMGYIYNHAQITLIDGHGKNSSDANAGLLPEDILSNLGGNQRIETIGDKSYITSLPGTGDRIHESQWATRSWTYQ</sequence>
<name>W3XCS8_PESFW</name>
<dbReference type="InterPro" id="IPR010730">
    <property type="entry name" value="HET"/>
</dbReference>
<evidence type="ECO:0000259" key="1">
    <source>
        <dbReference type="Pfam" id="PF06985"/>
    </source>
</evidence>
<dbReference type="Pfam" id="PF06985">
    <property type="entry name" value="HET"/>
    <property type="match status" value="1"/>
</dbReference>
<organism evidence="2 3">
    <name type="scientific">Pestalotiopsis fici (strain W106-1 / CGMCC3.15140)</name>
    <dbReference type="NCBI Taxonomy" id="1229662"/>
    <lineage>
        <taxon>Eukaryota</taxon>
        <taxon>Fungi</taxon>
        <taxon>Dikarya</taxon>
        <taxon>Ascomycota</taxon>
        <taxon>Pezizomycotina</taxon>
        <taxon>Sordariomycetes</taxon>
        <taxon>Xylariomycetidae</taxon>
        <taxon>Amphisphaeriales</taxon>
        <taxon>Sporocadaceae</taxon>
        <taxon>Pestalotiopsis</taxon>
    </lineage>
</organism>
<keyword evidence="3" id="KW-1185">Reference proteome</keyword>
<accession>W3XCS8</accession>
<reference evidence="3" key="1">
    <citation type="journal article" date="2015" name="BMC Genomics">
        <title>Genomic and transcriptomic analysis of the endophytic fungus Pestalotiopsis fici reveals its lifestyle and high potential for synthesis of natural products.</title>
        <authorList>
            <person name="Wang X."/>
            <person name="Zhang X."/>
            <person name="Liu L."/>
            <person name="Xiang M."/>
            <person name="Wang W."/>
            <person name="Sun X."/>
            <person name="Che Y."/>
            <person name="Guo L."/>
            <person name="Liu G."/>
            <person name="Guo L."/>
            <person name="Wang C."/>
            <person name="Yin W.B."/>
            <person name="Stadler M."/>
            <person name="Zhang X."/>
            <person name="Liu X."/>
        </authorList>
    </citation>
    <scope>NUCLEOTIDE SEQUENCE [LARGE SCALE GENOMIC DNA]</scope>
    <source>
        <strain evidence="3">W106-1 / CGMCC3.15140</strain>
    </source>
</reference>
<dbReference type="PANTHER" id="PTHR33112">
    <property type="entry name" value="DOMAIN PROTEIN, PUTATIVE-RELATED"/>
    <property type="match status" value="1"/>
</dbReference>
<dbReference type="AlphaFoldDB" id="W3XCS8"/>
<dbReference type="KEGG" id="pfy:PFICI_05741"/>
<dbReference type="InParanoid" id="W3XCS8"/>
<dbReference type="EMBL" id="KI912111">
    <property type="protein sequence ID" value="ETS83865.1"/>
    <property type="molecule type" value="Genomic_DNA"/>
</dbReference>
<evidence type="ECO:0000313" key="2">
    <source>
        <dbReference type="EMBL" id="ETS83865.1"/>
    </source>
</evidence>
<dbReference type="HOGENOM" id="CLU_754608_0_0_1"/>